<reference evidence="2" key="1">
    <citation type="submission" date="2022-10" db="EMBL/GenBank/DDBJ databases">
        <title>Luteolibacter sp. GHJ8, whole genome shotgun sequencing project.</title>
        <authorList>
            <person name="Zhao G."/>
            <person name="Shen L."/>
        </authorList>
    </citation>
    <scope>NUCLEOTIDE SEQUENCE</scope>
    <source>
        <strain evidence="2">GHJ8</strain>
    </source>
</reference>
<sequence length="427" mass="45925">MPAPVKQEATRTSAMPLEGMAPVEVAAALSHLSGLVFFDTSGHLPASYGAPVSVIAARPQRVLQGSIHKPADRAELAAVLEQGSSAPLGDRGFPLGGLCGWVGYAGDFVFGDYPEMLVFDHRSGSWHEVGSLSAELRMPAPEAPVIGEFQALMSREEFTGGVRRIHEWIAAGDIYQVNLTQAFRAPVQGDPLFSLYETLRDCSPAPLAAYLALDGKEVLSSSPETFLRISGRGIETRPIKGTRPRHADPDEDRRSAYELQTSPKEIAELVMITDLLRNDLGQVCEFGSVCVAEMLQLETLGQVHHLVSTVTGTLREGIGPLEALAKCFPGGSITGAPKKRAMEIIAELEQEPRGIYCGAIGYLGYHGESQFNIAIRTLVRGGDVLSYHVGAGIVADSDPEKEYEETLHKAAGIRLAVARSKERPNDA</sequence>
<dbReference type="InterPro" id="IPR005801">
    <property type="entry name" value="ADC_synthase"/>
</dbReference>
<dbReference type="InterPro" id="IPR005802">
    <property type="entry name" value="ADC_synth_comp_1"/>
</dbReference>
<dbReference type="PANTHER" id="PTHR11236:SF9">
    <property type="entry name" value="ANTHRANILATE SYNTHASE COMPONENT 1"/>
    <property type="match status" value="1"/>
</dbReference>
<proteinExistence type="predicted"/>
<dbReference type="InterPro" id="IPR015890">
    <property type="entry name" value="Chorismate_C"/>
</dbReference>
<comment type="caution">
    <text evidence="2">The sequence shown here is derived from an EMBL/GenBank/DDBJ whole genome shotgun (WGS) entry which is preliminary data.</text>
</comment>
<keyword evidence="3" id="KW-1185">Reference proteome</keyword>
<name>A0ABT3G606_9BACT</name>
<dbReference type="PANTHER" id="PTHR11236">
    <property type="entry name" value="AMINOBENZOATE/ANTHRANILATE SYNTHASE"/>
    <property type="match status" value="1"/>
</dbReference>
<dbReference type="EMBL" id="JAPDDR010000007">
    <property type="protein sequence ID" value="MCW1914924.1"/>
    <property type="molecule type" value="Genomic_DNA"/>
</dbReference>
<dbReference type="EC" id="2.6.1.85" evidence="2"/>
<feature type="domain" description="Chorismate-utilising enzyme C-terminal" evidence="1">
    <location>
        <begin position="155"/>
        <end position="409"/>
    </location>
</feature>
<dbReference type="RefSeq" id="WP_264514461.1">
    <property type="nucleotide sequence ID" value="NZ_JAPDDR010000007.1"/>
</dbReference>
<keyword evidence="2" id="KW-0032">Aminotransferase</keyword>
<protein>
    <submittedName>
        <fullName evidence="2">Aminodeoxychorismate synthase component I</fullName>
        <ecNumber evidence="2">2.6.1.85</ecNumber>
    </submittedName>
</protein>
<dbReference type="Proteomes" id="UP001165653">
    <property type="component" value="Unassembled WGS sequence"/>
</dbReference>
<keyword evidence="2" id="KW-0808">Transferase</keyword>
<dbReference type="GO" id="GO:0046820">
    <property type="term" value="F:4-amino-4-deoxychorismate synthase activity"/>
    <property type="evidence" value="ECO:0007669"/>
    <property type="project" value="UniProtKB-EC"/>
</dbReference>
<dbReference type="Pfam" id="PF00425">
    <property type="entry name" value="Chorismate_bind"/>
    <property type="match status" value="1"/>
</dbReference>
<evidence type="ECO:0000313" key="3">
    <source>
        <dbReference type="Proteomes" id="UP001165653"/>
    </source>
</evidence>
<dbReference type="SUPFAM" id="SSF56322">
    <property type="entry name" value="ADC synthase"/>
    <property type="match status" value="1"/>
</dbReference>
<dbReference type="InterPro" id="IPR019999">
    <property type="entry name" value="Anth_synth_I-like"/>
</dbReference>
<dbReference type="PRINTS" id="PR00095">
    <property type="entry name" value="ANTSNTHASEI"/>
</dbReference>
<dbReference type="NCBIfam" id="TIGR00553">
    <property type="entry name" value="pabB"/>
    <property type="match status" value="1"/>
</dbReference>
<dbReference type="Gene3D" id="3.60.120.10">
    <property type="entry name" value="Anthranilate synthase"/>
    <property type="match status" value="1"/>
</dbReference>
<gene>
    <name evidence="2" type="primary">pabB</name>
    <name evidence="2" type="ORF">OJ996_15150</name>
</gene>
<evidence type="ECO:0000259" key="1">
    <source>
        <dbReference type="Pfam" id="PF00425"/>
    </source>
</evidence>
<accession>A0ABT3G606</accession>
<organism evidence="2 3">
    <name type="scientific">Luteolibacter rhizosphaerae</name>
    <dbReference type="NCBI Taxonomy" id="2989719"/>
    <lineage>
        <taxon>Bacteria</taxon>
        <taxon>Pseudomonadati</taxon>
        <taxon>Verrucomicrobiota</taxon>
        <taxon>Verrucomicrobiia</taxon>
        <taxon>Verrucomicrobiales</taxon>
        <taxon>Verrucomicrobiaceae</taxon>
        <taxon>Luteolibacter</taxon>
    </lineage>
</organism>
<evidence type="ECO:0000313" key="2">
    <source>
        <dbReference type="EMBL" id="MCW1914924.1"/>
    </source>
</evidence>